<evidence type="ECO:0000259" key="24">
    <source>
        <dbReference type="PROSITE" id="PS51762"/>
    </source>
</evidence>
<evidence type="ECO:0000256" key="19">
    <source>
        <dbReference type="PIRNR" id="PIRNR037299"/>
    </source>
</evidence>
<dbReference type="InterPro" id="IPR050546">
    <property type="entry name" value="Glycosyl_Hydrlase_16"/>
</dbReference>
<evidence type="ECO:0000313" key="25">
    <source>
        <dbReference type="EMBL" id="KAJ5221418.1"/>
    </source>
</evidence>
<evidence type="ECO:0000256" key="9">
    <source>
        <dbReference type="ARBA" id="ARBA00022729"/>
    </source>
</evidence>
<comment type="function">
    <text evidence="18">Dual chitinase/transglycosylase that plays a role in cell wall architecture. Chitinase and transglycosylase activities are coupled. Required for the polysaccharide cross-linking at the septa and the cell wall. More specifically, transfers chitin to 1,6-beta-glucan in the cell wall.</text>
</comment>
<dbReference type="RefSeq" id="XP_056496341.1">
    <property type="nucleotide sequence ID" value="XM_056649210.1"/>
</dbReference>
<evidence type="ECO:0000313" key="26">
    <source>
        <dbReference type="Proteomes" id="UP001147733"/>
    </source>
</evidence>
<evidence type="ECO:0000256" key="18">
    <source>
        <dbReference type="ARBA" id="ARBA00093308"/>
    </source>
</evidence>
<evidence type="ECO:0000256" key="12">
    <source>
        <dbReference type="ARBA" id="ARBA00023157"/>
    </source>
</evidence>
<evidence type="ECO:0000256" key="10">
    <source>
        <dbReference type="ARBA" id="ARBA00022801"/>
    </source>
</evidence>
<dbReference type="EC" id="3.2.-.-" evidence="19"/>
<comment type="similarity">
    <text evidence="17">Belongs to the glycosyl hydrolase 16 family. CRH1 subfamily.</text>
</comment>
<keyword evidence="9 23" id="KW-0732">Signal</keyword>
<comment type="caution">
    <text evidence="25">The sequence shown here is derived from an EMBL/GenBank/DDBJ whole genome shotgun (WGS) entry which is preliminary data.</text>
</comment>
<reference evidence="25" key="2">
    <citation type="journal article" date="2023" name="IMA Fungus">
        <title>Comparative genomic study of the Penicillium genus elucidates a diverse pangenome and 15 lateral gene transfer events.</title>
        <authorList>
            <person name="Petersen C."/>
            <person name="Sorensen T."/>
            <person name="Nielsen M.R."/>
            <person name="Sondergaard T.E."/>
            <person name="Sorensen J.L."/>
            <person name="Fitzpatrick D.A."/>
            <person name="Frisvad J.C."/>
            <person name="Nielsen K.L."/>
        </authorList>
    </citation>
    <scope>NUCLEOTIDE SEQUENCE</scope>
    <source>
        <strain evidence="25">IBT 23319</strain>
    </source>
</reference>
<dbReference type="Gene3D" id="2.60.120.200">
    <property type="match status" value="1"/>
</dbReference>
<comment type="catalytic activity">
    <reaction evidence="1">
        <text>Random endo-hydrolysis of N-acetyl-beta-D-glucosaminide (1-&gt;4)-beta-linkages in chitin and chitodextrins.</text>
        <dbReference type="EC" id="3.2.1.14"/>
    </reaction>
</comment>
<evidence type="ECO:0000256" key="22">
    <source>
        <dbReference type="SAM" id="MobiDB-lite"/>
    </source>
</evidence>
<dbReference type="GO" id="GO:0016757">
    <property type="term" value="F:glycosyltransferase activity"/>
    <property type="evidence" value="ECO:0007669"/>
    <property type="project" value="UniProtKB-KW"/>
</dbReference>
<keyword evidence="26" id="KW-1185">Reference proteome</keyword>
<evidence type="ECO:0000256" key="1">
    <source>
        <dbReference type="ARBA" id="ARBA00000822"/>
    </source>
</evidence>
<dbReference type="EMBL" id="JAPQKT010000009">
    <property type="protein sequence ID" value="KAJ5221418.1"/>
    <property type="molecule type" value="Genomic_DNA"/>
</dbReference>
<evidence type="ECO:0000256" key="13">
    <source>
        <dbReference type="ARBA" id="ARBA00023180"/>
    </source>
</evidence>
<dbReference type="InterPro" id="IPR000757">
    <property type="entry name" value="Beta-glucanase-like"/>
</dbReference>
<dbReference type="OrthoDB" id="4781at2759"/>
<evidence type="ECO:0000256" key="16">
    <source>
        <dbReference type="ARBA" id="ARBA00023316"/>
    </source>
</evidence>
<keyword evidence="15" id="KW-0326">Glycosidase</keyword>
<dbReference type="Proteomes" id="UP001147733">
    <property type="component" value="Unassembled WGS sequence"/>
</dbReference>
<evidence type="ECO:0000256" key="6">
    <source>
        <dbReference type="ARBA" id="ARBA00022622"/>
    </source>
</evidence>
<dbReference type="GO" id="GO:0031505">
    <property type="term" value="P:fungal-type cell wall organization"/>
    <property type="evidence" value="ECO:0007669"/>
    <property type="project" value="TreeGrafter"/>
</dbReference>
<keyword evidence="5" id="KW-0964">Secreted</keyword>
<dbReference type="GO" id="GO:0009277">
    <property type="term" value="C:fungal-type cell wall"/>
    <property type="evidence" value="ECO:0007669"/>
    <property type="project" value="TreeGrafter"/>
</dbReference>
<dbReference type="InterPro" id="IPR013320">
    <property type="entry name" value="ConA-like_dom_sf"/>
</dbReference>
<keyword evidence="7" id="KW-0328">Glycosyltransferase</keyword>
<evidence type="ECO:0000256" key="17">
    <source>
        <dbReference type="ARBA" id="ARBA00038074"/>
    </source>
</evidence>
<gene>
    <name evidence="25" type="ORF">N7469_010305</name>
</gene>
<feature type="active site" description="Nucleophile" evidence="20">
    <location>
        <position position="119"/>
    </location>
</feature>
<feature type="domain" description="GH16" evidence="24">
    <location>
        <begin position="22"/>
        <end position="229"/>
    </location>
</feature>
<feature type="compositionally biased region" description="Polar residues" evidence="22">
    <location>
        <begin position="336"/>
        <end position="360"/>
    </location>
</feature>
<dbReference type="FunFam" id="2.60.120.200:FF:000152">
    <property type="entry name" value="Cell wall glucanase"/>
    <property type="match status" value="1"/>
</dbReference>
<dbReference type="PROSITE" id="PS51762">
    <property type="entry name" value="GH16_2"/>
    <property type="match status" value="1"/>
</dbReference>
<dbReference type="InterPro" id="IPR017168">
    <property type="entry name" value="CHR-like"/>
</dbReference>
<reference evidence="25" key="1">
    <citation type="submission" date="2022-11" db="EMBL/GenBank/DDBJ databases">
        <authorList>
            <person name="Petersen C."/>
        </authorList>
    </citation>
    <scope>NUCLEOTIDE SEQUENCE</scope>
    <source>
        <strain evidence="25">IBT 23319</strain>
    </source>
</reference>
<sequence length="444" mass="46866">MKLTLGAALALLSSSALVSAQTYTNCNPLQKTCPADPALGKADQKFDFSSGSSSEFTASGSVTYDDTNGATFTVAKQGDGPLIQSNWYIMFGRVEFSIKAAPGTGIVSSAVLQSDDLDEIDWEWLGGKSSQVQTNYFGKGDTSSYNRGAFHDNPGGQDSFHTYSIDWSSTQIIWAIDGKTVRVLTPDTADANQYPQTPMMVKVGVWAGGDSNNAQGTIDWAGGETDYSSGPYNMYLKSMTVTDYSTGNSYSYGDKTGDWTSISADGGKVNGNSADEPTSTESAPAITATVESIPVPWSGTHKETSSWVTPNVWPWVATGEPSSTGAHTSKWESRSNHIQPPSGGSSTFLSTSVHSVSSPAVFSPSGLKSSTTQSSRHTSKTTTTKKNGTRTAETEEATATTTTKNPNAAPSVNTANSQYQVPTNWSIFCAIVGSVLFGGTVLLL</sequence>
<dbReference type="GO" id="GO:0098552">
    <property type="term" value="C:side of membrane"/>
    <property type="evidence" value="ECO:0007669"/>
    <property type="project" value="UniProtKB-KW"/>
</dbReference>
<evidence type="ECO:0000256" key="20">
    <source>
        <dbReference type="PIRSR" id="PIRSR037299-1"/>
    </source>
</evidence>
<feature type="signal peptide" evidence="23">
    <location>
        <begin position="1"/>
        <end position="20"/>
    </location>
</feature>
<keyword evidence="10 19" id="KW-0378">Hydrolase</keyword>
<evidence type="ECO:0000256" key="7">
    <source>
        <dbReference type="ARBA" id="ARBA00022676"/>
    </source>
</evidence>
<proteinExistence type="inferred from homology"/>
<keyword evidence="11 19" id="KW-0472">Membrane</keyword>
<feature type="active site" description="Proton donor" evidence="20">
    <location>
        <position position="123"/>
    </location>
</feature>
<keyword evidence="13" id="KW-0325">Glycoprotein</keyword>
<organism evidence="25 26">
    <name type="scientific">Penicillium citrinum</name>
    <dbReference type="NCBI Taxonomy" id="5077"/>
    <lineage>
        <taxon>Eukaryota</taxon>
        <taxon>Fungi</taxon>
        <taxon>Dikarya</taxon>
        <taxon>Ascomycota</taxon>
        <taxon>Pezizomycotina</taxon>
        <taxon>Eurotiomycetes</taxon>
        <taxon>Eurotiomycetidae</taxon>
        <taxon>Eurotiales</taxon>
        <taxon>Aspergillaceae</taxon>
        <taxon>Penicillium</taxon>
    </lineage>
</organism>
<dbReference type="GO" id="GO:0005886">
    <property type="term" value="C:plasma membrane"/>
    <property type="evidence" value="ECO:0007669"/>
    <property type="project" value="UniProtKB-SubCell"/>
</dbReference>
<dbReference type="GeneID" id="81388377"/>
<evidence type="ECO:0000256" key="14">
    <source>
        <dbReference type="ARBA" id="ARBA00023288"/>
    </source>
</evidence>
<dbReference type="GO" id="GO:0005975">
    <property type="term" value="P:carbohydrate metabolic process"/>
    <property type="evidence" value="ECO:0007669"/>
    <property type="project" value="InterPro"/>
</dbReference>
<evidence type="ECO:0000256" key="21">
    <source>
        <dbReference type="PIRSR" id="PIRSR037299-2"/>
    </source>
</evidence>
<evidence type="ECO:0000256" key="8">
    <source>
        <dbReference type="ARBA" id="ARBA00022679"/>
    </source>
</evidence>
<evidence type="ECO:0000256" key="15">
    <source>
        <dbReference type="ARBA" id="ARBA00023295"/>
    </source>
</evidence>
<keyword evidence="14" id="KW-0449">Lipoprotein</keyword>
<comment type="subcellular location">
    <subcellularLocation>
        <location evidence="3">Cell membrane</location>
        <topology evidence="3">Lipid-anchor</topology>
        <topology evidence="3">GPI-anchor</topology>
    </subcellularLocation>
    <subcellularLocation>
        <location evidence="2">Secreted</location>
        <location evidence="2">Cell wall</location>
    </subcellularLocation>
</comment>
<evidence type="ECO:0000256" key="23">
    <source>
        <dbReference type="SAM" id="SignalP"/>
    </source>
</evidence>
<keyword evidence="4" id="KW-1003">Cell membrane</keyword>
<dbReference type="AlphaFoldDB" id="A0A9W9TG35"/>
<dbReference type="PANTHER" id="PTHR10963">
    <property type="entry name" value="GLYCOSYL HYDROLASE-RELATED"/>
    <property type="match status" value="1"/>
</dbReference>
<feature type="chain" id="PRO_5040791226" description="Crh-like protein" evidence="23">
    <location>
        <begin position="21"/>
        <end position="444"/>
    </location>
</feature>
<dbReference type="PANTHER" id="PTHR10963:SF68">
    <property type="entry name" value="GLYCOSIDASE CRH1-RELATED"/>
    <property type="match status" value="1"/>
</dbReference>
<dbReference type="CDD" id="cd02183">
    <property type="entry name" value="GH16_fungal_CRH1_transglycosylase"/>
    <property type="match status" value="1"/>
</dbReference>
<feature type="compositionally biased region" description="Low complexity" evidence="22">
    <location>
        <begin position="368"/>
        <end position="403"/>
    </location>
</feature>
<name>A0A9W9TG35_PENCI</name>
<protein>
    <recommendedName>
        <fullName evidence="19">Crh-like protein</fullName>
        <ecNumber evidence="19">3.2.-.-</ecNumber>
    </recommendedName>
</protein>
<dbReference type="Pfam" id="PF00722">
    <property type="entry name" value="Glyco_hydro_16"/>
    <property type="match status" value="1"/>
</dbReference>
<evidence type="ECO:0000256" key="11">
    <source>
        <dbReference type="ARBA" id="ARBA00023136"/>
    </source>
</evidence>
<keyword evidence="8" id="KW-0808">Transferase</keyword>
<evidence type="ECO:0000256" key="3">
    <source>
        <dbReference type="ARBA" id="ARBA00004609"/>
    </source>
</evidence>
<dbReference type="SUPFAM" id="SSF49899">
    <property type="entry name" value="Concanavalin A-like lectins/glucanases"/>
    <property type="match status" value="1"/>
</dbReference>
<accession>A0A9W9TG35</accession>
<keyword evidence="16" id="KW-0961">Cell wall biogenesis/degradation</keyword>
<dbReference type="PIRSF" id="PIRSF037299">
    <property type="entry name" value="Glycosidase_CRH1_prd"/>
    <property type="match status" value="1"/>
</dbReference>
<keyword evidence="12 21" id="KW-1015">Disulfide bond</keyword>
<evidence type="ECO:0000256" key="5">
    <source>
        <dbReference type="ARBA" id="ARBA00022512"/>
    </source>
</evidence>
<feature type="disulfide bond" evidence="21">
    <location>
        <begin position="26"/>
        <end position="33"/>
    </location>
</feature>
<feature type="region of interest" description="Disordered" evidence="22">
    <location>
        <begin position="318"/>
        <end position="412"/>
    </location>
</feature>
<evidence type="ECO:0000256" key="2">
    <source>
        <dbReference type="ARBA" id="ARBA00004191"/>
    </source>
</evidence>
<keyword evidence="5" id="KW-0134">Cell wall</keyword>
<evidence type="ECO:0000256" key="4">
    <source>
        <dbReference type="ARBA" id="ARBA00022475"/>
    </source>
</evidence>
<dbReference type="GO" id="GO:0008843">
    <property type="term" value="F:endochitinase activity"/>
    <property type="evidence" value="ECO:0007669"/>
    <property type="project" value="UniProtKB-EC"/>
</dbReference>
<keyword evidence="6" id="KW-0336">GPI-anchor</keyword>